<evidence type="ECO:0000313" key="2">
    <source>
        <dbReference type="EMBL" id="MBS7813372.1"/>
    </source>
</evidence>
<feature type="domain" description="Glycosyl hydrolase family 13 catalytic" evidence="1">
    <location>
        <begin position="14"/>
        <end position="468"/>
    </location>
</feature>
<evidence type="ECO:0000259" key="1">
    <source>
        <dbReference type="SMART" id="SM00642"/>
    </source>
</evidence>
<dbReference type="Pfam" id="PF00128">
    <property type="entry name" value="Alpha-amylase"/>
    <property type="match status" value="1"/>
</dbReference>
<dbReference type="SMART" id="SM00642">
    <property type="entry name" value="Aamy"/>
    <property type="match status" value="1"/>
</dbReference>
<dbReference type="SUPFAM" id="SSF51445">
    <property type="entry name" value="(Trans)glycosidases"/>
    <property type="match status" value="1"/>
</dbReference>
<comment type="caution">
    <text evidence="2">The sequence shown here is derived from an EMBL/GenBank/DDBJ whole genome shotgun (WGS) entry which is preliminary data.</text>
</comment>
<reference evidence="2 3" key="1">
    <citation type="submission" date="2021-05" db="EMBL/GenBank/DDBJ databases">
        <title>Roseococcus sp. XZZS9, whole genome shotgun sequencing project.</title>
        <authorList>
            <person name="Zhao G."/>
            <person name="Shen L."/>
        </authorList>
    </citation>
    <scope>NUCLEOTIDE SEQUENCE [LARGE SCALE GENOMIC DNA]</scope>
    <source>
        <strain evidence="2 3">XZZS9</strain>
    </source>
</reference>
<dbReference type="InterPro" id="IPR013797">
    <property type="entry name" value="Maltooligo_trehalose_synth_4"/>
</dbReference>
<dbReference type="InterPro" id="IPR006047">
    <property type="entry name" value="GH13_cat_dom"/>
</dbReference>
<dbReference type="InterPro" id="IPR012767">
    <property type="entry name" value="Trehalose_TreY"/>
</dbReference>
<dbReference type="NCBIfam" id="TIGR02401">
    <property type="entry name" value="trehalose_TreY"/>
    <property type="match status" value="1"/>
</dbReference>
<keyword evidence="3" id="KW-1185">Reference proteome</keyword>
<dbReference type="Proteomes" id="UP000766336">
    <property type="component" value="Unassembled WGS sequence"/>
</dbReference>
<protein>
    <submittedName>
        <fullName evidence="2">Malto-oligosyltrehalose synthase</fullName>
    </submittedName>
</protein>
<evidence type="ECO:0000313" key="3">
    <source>
        <dbReference type="Proteomes" id="UP000766336"/>
    </source>
</evidence>
<organism evidence="2 3">
    <name type="scientific">Roseococcus pinisoli</name>
    <dbReference type="NCBI Taxonomy" id="2835040"/>
    <lineage>
        <taxon>Bacteria</taxon>
        <taxon>Pseudomonadati</taxon>
        <taxon>Pseudomonadota</taxon>
        <taxon>Alphaproteobacteria</taxon>
        <taxon>Acetobacterales</taxon>
        <taxon>Roseomonadaceae</taxon>
        <taxon>Roseococcus</taxon>
    </lineage>
</organism>
<dbReference type="PANTHER" id="PTHR10357:SF216">
    <property type="entry name" value="MALTOOLIGOSYL TREHALOSE SYNTHASE-RELATED"/>
    <property type="match status" value="1"/>
</dbReference>
<accession>A0ABS5QI75</accession>
<name>A0ABS5QI75_9PROT</name>
<proteinExistence type="predicted"/>
<sequence>MTRPDWRATYRLQFHAGFTFDDALAILPYLERLGISHLYASPLFASRPGSTHGYDVVDPTRINPELGGEEGFHRLSDGLRAAGMGLLLDIVPNHMAADRANPWWMGALAGGREGPAAAIFDIDWERHPQVLLPVLGDTLVETLAQGSIALELDGEGWLVASAYGEQAWPLRREDAAQLLAAAGLADQGRLWLSDRTPDLAGARAALRSLTPSQATVLNAVLKAEDLPALLERQHWRPVHWRSGRDALSSRRFFNVNELVGVRVEREEVFLLTHRLALDLVREGRVDGLRIDHIDGLADPARYAQRLREAVGPEVPILIEKILGHGEEIRPEWPVDGTTGYERLNVLNRTFVSAEGYRRLAEHLDGQGWVTGEPAARLHAAKRQMLEESFAPELEQIADLAQSLATPDAAIEFALPTLRVALSSLLVNCPVYRSYLTGSGPDAADLALWEGMLAAVEVEGDPWTGAAARWLAEIILSGEGPVAAELRRRFQQLSGPLMAKGLEDTEFYRAVALTSVNEVGGELEEAGGDIAGFHAWAATRAAREPRDLTPLATHDTKRGPEVRARLNLLSLEPEAWIAAATRWMEMNAPLRPADGPDPADEWLIYQTMLGAWPIDAERLREYLTKAMREAKRHTRWENPQEAYEKACLDFATALLEAPEARAFRDELTAYVDRLAVPGRINGLSQTILQLTLPGVPDLYQGTEWWDFSLVDPDNRRPVDYAARAKALGGDVPPLAGDTLGIAKQQATHRLLTLRRARPELFEGYEALEIGEGVLGFTRGGGRLAVIVPTRALRDLTPPSPPPGTWTDLLPEISIPRVLVRS</sequence>
<dbReference type="Gene3D" id="3.30.1590.10">
    <property type="entry name" value="Maltooligosyl trehalose synthase, domain 2"/>
    <property type="match status" value="1"/>
</dbReference>
<gene>
    <name evidence="2" type="primary">treY</name>
    <name evidence="2" type="ORF">KHU32_20690</name>
</gene>
<dbReference type="EMBL" id="JAHCDA010000004">
    <property type="protein sequence ID" value="MBS7813372.1"/>
    <property type="molecule type" value="Genomic_DNA"/>
</dbReference>
<dbReference type="Gene3D" id="3.20.20.80">
    <property type="entry name" value="Glycosidases"/>
    <property type="match status" value="2"/>
</dbReference>
<dbReference type="Gene3D" id="1.10.10.470">
    <property type="entry name" value="Maltooligosyl trehalose synthase, domain 4"/>
    <property type="match status" value="1"/>
</dbReference>
<dbReference type="RefSeq" id="WP_213672057.1">
    <property type="nucleotide sequence ID" value="NZ_JAHCDA010000004.1"/>
</dbReference>
<dbReference type="InterPro" id="IPR017853">
    <property type="entry name" value="GH"/>
</dbReference>
<dbReference type="PANTHER" id="PTHR10357">
    <property type="entry name" value="ALPHA-AMYLASE FAMILY MEMBER"/>
    <property type="match status" value="1"/>
</dbReference>
<dbReference type="CDD" id="cd11336">
    <property type="entry name" value="AmyAc_MTSase"/>
    <property type="match status" value="1"/>
</dbReference>
<dbReference type="Gene3D" id="1.10.150.200">
    <property type="entry name" value="Maltooligosyl trehalose synthase, domain 3"/>
    <property type="match status" value="1"/>
</dbReference>